<dbReference type="PANTHER" id="PTHR33281:SF19">
    <property type="entry name" value="VOLTAGE-DEPENDENT ANION CHANNEL-FORMING PROTEIN YNEE"/>
    <property type="match status" value="1"/>
</dbReference>
<protein>
    <submittedName>
        <fullName evidence="10">Uncharacterized protein</fullName>
    </submittedName>
</protein>
<dbReference type="GO" id="GO:0005254">
    <property type="term" value="F:chloride channel activity"/>
    <property type="evidence" value="ECO:0007669"/>
    <property type="project" value="InterPro"/>
</dbReference>
<dbReference type="PANTHER" id="PTHR33281">
    <property type="entry name" value="UPF0187 PROTEIN YNEE"/>
    <property type="match status" value="1"/>
</dbReference>
<feature type="compositionally biased region" description="Low complexity" evidence="8">
    <location>
        <begin position="183"/>
        <end position="192"/>
    </location>
</feature>
<feature type="region of interest" description="Disordered" evidence="8">
    <location>
        <begin position="181"/>
        <end position="264"/>
    </location>
</feature>
<keyword evidence="3" id="KW-1003">Cell membrane</keyword>
<evidence type="ECO:0000256" key="8">
    <source>
        <dbReference type="SAM" id="MobiDB-lite"/>
    </source>
</evidence>
<keyword evidence="11" id="KW-1185">Reference proteome</keyword>
<keyword evidence="7 9" id="KW-0472">Membrane</keyword>
<evidence type="ECO:0000313" key="10">
    <source>
        <dbReference type="EMBL" id="KAJ7756566.1"/>
    </source>
</evidence>
<evidence type="ECO:0000256" key="3">
    <source>
        <dbReference type="ARBA" id="ARBA00022475"/>
    </source>
</evidence>
<gene>
    <name evidence="10" type="ORF">B0H16DRAFT_1689818</name>
</gene>
<feature type="transmembrane region" description="Helical" evidence="9">
    <location>
        <begin position="27"/>
        <end position="49"/>
    </location>
</feature>
<proteinExistence type="predicted"/>
<comment type="caution">
    <text evidence="10">The sequence shown here is derived from an EMBL/GenBank/DDBJ whole genome shotgun (WGS) entry which is preliminary data.</text>
</comment>
<reference evidence="10" key="1">
    <citation type="submission" date="2023-03" db="EMBL/GenBank/DDBJ databases">
        <title>Massive genome expansion in bonnet fungi (Mycena s.s.) driven by repeated elements and novel gene families across ecological guilds.</title>
        <authorList>
            <consortium name="Lawrence Berkeley National Laboratory"/>
            <person name="Harder C.B."/>
            <person name="Miyauchi S."/>
            <person name="Viragh M."/>
            <person name="Kuo A."/>
            <person name="Thoen E."/>
            <person name="Andreopoulos B."/>
            <person name="Lu D."/>
            <person name="Skrede I."/>
            <person name="Drula E."/>
            <person name="Henrissat B."/>
            <person name="Morin E."/>
            <person name="Kohler A."/>
            <person name="Barry K."/>
            <person name="LaButti K."/>
            <person name="Morin E."/>
            <person name="Salamov A."/>
            <person name="Lipzen A."/>
            <person name="Mereny Z."/>
            <person name="Hegedus B."/>
            <person name="Baldrian P."/>
            <person name="Stursova M."/>
            <person name="Weitz H."/>
            <person name="Taylor A."/>
            <person name="Grigoriev I.V."/>
            <person name="Nagy L.G."/>
            <person name="Martin F."/>
            <person name="Kauserud H."/>
        </authorList>
    </citation>
    <scope>NUCLEOTIDE SEQUENCE</scope>
    <source>
        <strain evidence="10">CBHHK182m</strain>
    </source>
</reference>
<comment type="subcellular location">
    <subcellularLocation>
        <location evidence="1">Cell membrane</location>
        <topology evidence="1">Multi-pass membrane protein</topology>
    </subcellularLocation>
</comment>
<keyword evidence="6" id="KW-0406">Ion transport</keyword>
<sequence length="455" mass="49596">MGPAAPVFVPKVPTHTFLKWTFGRGSVIWKIWPAILLHTLFAAAIVYTWVATGRKLEIPNVILTVMGVVIGFVISYRAMSGYDRYWMGRTAWTDVIRNARTMGRLIWYHVPLRLTPAAPGTGTDPRTPHELGKVMAEKRMALDLVEAFAVALKHHLRGEVGICYEDLYDLFTDPSNPHPTVGSALPASLPAAAPAPAPTPPVASTLGTSTGTDATLKPTGSTHASKRPSAAATASLDSPNSPSAQSQGQTPQGSPGHTSHTSLHQPLLPAMQPEPEEGVLRRVAPDVIPFAGVFSGVGGWLSGFWTKGKDIDSHRTDRSSRMQRRMRTWTGPIHPSGVKELEGYEVGENLPEEFPYSLLLSRCPRALTRPPLNMFPPAARALTRFASRLDAMSRRVARFSRTLTGFAWKRLEAVLRCLSEWVSVLEERGTVPGTSLGGIFGRIQQFEMSLTIQSA</sequence>
<dbReference type="InterPro" id="IPR044669">
    <property type="entry name" value="YneE/VCCN1/2-like"/>
</dbReference>
<accession>A0AAD7J417</accession>
<evidence type="ECO:0000256" key="7">
    <source>
        <dbReference type="ARBA" id="ARBA00023136"/>
    </source>
</evidence>
<evidence type="ECO:0000256" key="9">
    <source>
        <dbReference type="SAM" id="Phobius"/>
    </source>
</evidence>
<evidence type="ECO:0000256" key="4">
    <source>
        <dbReference type="ARBA" id="ARBA00022692"/>
    </source>
</evidence>
<dbReference type="Proteomes" id="UP001215598">
    <property type="component" value="Unassembled WGS sequence"/>
</dbReference>
<dbReference type="Pfam" id="PF25539">
    <property type="entry name" value="Bestrophin_2"/>
    <property type="match status" value="1"/>
</dbReference>
<keyword evidence="5 9" id="KW-1133">Transmembrane helix</keyword>
<dbReference type="AlphaFoldDB" id="A0AAD7J417"/>
<feature type="compositionally biased region" description="Polar residues" evidence="8">
    <location>
        <begin position="207"/>
        <end position="223"/>
    </location>
</feature>
<dbReference type="EMBL" id="JARKIB010000046">
    <property type="protein sequence ID" value="KAJ7756566.1"/>
    <property type="molecule type" value="Genomic_DNA"/>
</dbReference>
<evidence type="ECO:0000256" key="2">
    <source>
        <dbReference type="ARBA" id="ARBA00022448"/>
    </source>
</evidence>
<keyword evidence="4 9" id="KW-0812">Transmembrane</keyword>
<dbReference type="GO" id="GO:0005886">
    <property type="term" value="C:plasma membrane"/>
    <property type="evidence" value="ECO:0007669"/>
    <property type="project" value="UniProtKB-SubCell"/>
</dbReference>
<organism evidence="10 11">
    <name type="scientific">Mycena metata</name>
    <dbReference type="NCBI Taxonomy" id="1033252"/>
    <lineage>
        <taxon>Eukaryota</taxon>
        <taxon>Fungi</taxon>
        <taxon>Dikarya</taxon>
        <taxon>Basidiomycota</taxon>
        <taxon>Agaricomycotina</taxon>
        <taxon>Agaricomycetes</taxon>
        <taxon>Agaricomycetidae</taxon>
        <taxon>Agaricales</taxon>
        <taxon>Marasmiineae</taxon>
        <taxon>Mycenaceae</taxon>
        <taxon>Mycena</taxon>
    </lineage>
</organism>
<feature type="compositionally biased region" description="Low complexity" evidence="8">
    <location>
        <begin position="241"/>
        <end position="256"/>
    </location>
</feature>
<evidence type="ECO:0000256" key="6">
    <source>
        <dbReference type="ARBA" id="ARBA00023065"/>
    </source>
</evidence>
<keyword evidence="2" id="KW-0813">Transport</keyword>
<feature type="transmembrane region" description="Helical" evidence="9">
    <location>
        <begin position="61"/>
        <end position="79"/>
    </location>
</feature>
<evidence type="ECO:0000256" key="1">
    <source>
        <dbReference type="ARBA" id="ARBA00004651"/>
    </source>
</evidence>
<evidence type="ECO:0000313" key="11">
    <source>
        <dbReference type="Proteomes" id="UP001215598"/>
    </source>
</evidence>
<name>A0AAD7J417_9AGAR</name>
<evidence type="ECO:0000256" key="5">
    <source>
        <dbReference type="ARBA" id="ARBA00022989"/>
    </source>
</evidence>